<organism evidence="2 3">
    <name type="scientific">Asaia lannensis NBRC 102526</name>
    <dbReference type="NCBI Taxonomy" id="1307926"/>
    <lineage>
        <taxon>Bacteria</taxon>
        <taxon>Pseudomonadati</taxon>
        <taxon>Pseudomonadota</taxon>
        <taxon>Alphaproteobacteria</taxon>
        <taxon>Acetobacterales</taxon>
        <taxon>Acetobacteraceae</taxon>
        <taxon>Asaia</taxon>
    </lineage>
</organism>
<evidence type="ECO:0008006" key="4">
    <source>
        <dbReference type="Google" id="ProtNLM"/>
    </source>
</evidence>
<dbReference type="PROSITE" id="PS51257">
    <property type="entry name" value="PROKAR_LIPOPROTEIN"/>
    <property type="match status" value="1"/>
</dbReference>
<keyword evidence="1" id="KW-0732">Signal</keyword>
<accession>A0ABT1CIL8</accession>
<feature type="signal peptide" evidence="1">
    <location>
        <begin position="1"/>
        <end position="18"/>
    </location>
</feature>
<evidence type="ECO:0000313" key="3">
    <source>
        <dbReference type="Proteomes" id="UP001523401"/>
    </source>
</evidence>
<dbReference type="RefSeq" id="WP_222547579.1">
    <property type="nucleotide sequence ID" value="NZ_BAPW01000046.1"/>
</dbReference>
<sequence>MKRLFALFALIGFVGLTACSNVSQTNLRKAGYATIQAYNATAPLALAYAQQPSADPAIKTEIKTASADAMKVITPLGTDLQSSNPLTALEVSAATAAVAALQTKIATETVK</sequence>
<dbReference type="Proteomes" id="UP001523401">
    <property type="component" value="Unassembled WGS sequence"/>
</dbReference>
<comment type="caution">
    <text evidence="2">The sequence shown here is derived from an EMBL/GenBank/DDBJ whole genome shotgun (WGS) entry which is preliminary data.</text>
</comment>
<proteinExistence type="predicted"/>
<evidence type="ECO:0000256" key="1">
    <source>
        <dbReference type="SAM" id="SignalP"/>
    </source>
</evidence>
<dbReference type="EMBL" id="JAMXQU010000009">
    <property type="protein sequence ID" value="MCO6160690.1"/>
    <property type="molecule type" value="Genomic_DNA"/>
</dbReference>
<protein>
    <recommendedName>
        <fullName evidence="4">DUF4398 domain-containing protein</fullName>
    </recommendedName>
</protein>
<reference evidence="2 3" key="1">
    <citation type="submission" date="2022-06" db="EMBL/GenBank/DDBJ databases">
        <title>Whole-genome of Asaia lannensis strain LMG 27011T.</title>
        <authorList>
            <person name="Sombolestani A."/>
        </authorList>
    </citation>
    <scope>NUCLEOTIDE SEQUENCE [LARGE SCALE GENOMIC DNA]</scope>
    <source>
        <strain evidence="2 3">NBRC 102526</strain>
    </source>
</reference>
<feature type="chain" id="PRO_5047371496" description="DUF4398 domain-containing protein" evidence="1">
    <location>
        <begin position="19"/>
        <end position="111"/>
    </location>
</feature>
<name>A0ABT1CIL8_9PROT</name>
<keyword evidence="3" id="KW-1185">Reference proteome</keyword>
<evidence type="ECO:0000313" key="2">
    <source>
        <dbReference type="EMBL" id="MCO6160690.1"/>
    </source>
</evidence>
<gene>
    <name evidence="2" type="ORF">NF685_11675</name>
</gene>